<reference evidence="2" key="1">
    <citation type="submission" date="2021-06" db="EMBL/GenBank/DDBJ databases">
        <authorList>
            <person name="Kallberg Y."/>
            <person name="Tangrot J."/>
            <person name="Rosling A."/>
        </authorList>
    </citation>
    <scope>NUCLEOTIDE SEQUENCE</scope>
    <source>
        <strain evidence="2">IN212</strain>
    </source>
</reference>
<feature type="region of interest" description="Disordered" evidence="1">
    <location>
        <begin position="1"/>
        <end position="21"/>
    </location>
</feature>
<dbReference type="OrthoDB" id="10530631at2759"/>
<dbReference type="EMBL" id="CAJVPZ010014612">
    <property type="protein sequence ID" value="CAG8659112.1"/>
    <property type="molecule type" value="Genomic_DNA"/>
</dbReference>
<evidence type="ECO:0000256" key="1">
    <source>
        <dbReference type="SAM" id="MobiDB-lite"/>
    </source>
</evidence>
<dbReference type="AlphaFoldDB" id="A0A9N9DZL6"/>
<organism evidence="2 3">
    <name type="scientific">Racocetra fulgida</name>
    <dbReference type="NCBI Taxonomy" id="60492"/>
    <lineage>
        <taxon>Eukaryota</taxon>
        <taxon>Fungi</taxon>
        <taxon>Fungi incertae sedis</taxon>
        <taxon>Mucoromycota</taxon>
        <taxon>Glomeromycotina</taxon>
        <taxon>Glomeromycetes</taxon>
        <taxon>Diversisporales</taxon>
        <taxon>Gigasporaceae</taxon>
        <taxon>Racocetra</taxon>
    </lineage>
</organism>
<keyword evidence="3" id="KW-1185">Reference proteome</keyword>
<comment type="caution">
    <text evidence="2">The sequence shown here is derived from an EMBL/GenBank/DDBJ whole genome shotgun (WGS) entry which is preliminary data.</text>
</comment>
<feature type="non-terminal residue" evidence="2">
    <location>
        <position position="57"/>
    </location>
</feature>
<accession>A0A9N9DZL6</accession>
<gene>
    <name evidence="2" type="ORF">RFULGI_LOCUS8777</name>
</gene>
<evidence type="ECO:0000313" key="2">
    <source>
        <dbReference type="EMBL" id="CAG8659112.1"/>
    </source>
</evidence>
<sequence>MFEVKHENDEYRPMSSNETALDYDDKVDFSDNVSNNESEVLYYHQRDIDNGETNRTG</sequence>
<evidence type="ECO:0000313" key="3">
    <source>
        <dbReference type="Proteomes" id="UP000789396"/>
    </source>
</evidence>
<proteinExistence type="predicted"/>
<feature type="compositionally biased region" description="Basic and acidic residues" evidence="1">
    <location>
        <begin position="1"/>
        <end position="12"/>
    </location>
</feature>
<name>A0A9N9DZL6_9GLOM</name>
<protein>
    <submittedName>
        <fullName evidence="2">8004_t:CDS:1</fullName>
    </submittedName>
</protein>
<dbReference type="Proteomes" id="UP000789396">
    <property type="component" value="Unassembled WGS sequence"/>
</dbReference>